<reference evidence="2" key="3">
    <citation type="submission" date="2025-09" db="UniProtKB">
        <authorList>
            <consortium name="Ensembl"/>
        </authorList>
    </citation>
    <scope>IDENTIFICATION</scope>
</reference>
<evidence type="ECO:0000313" key="2">
    <source>
        <dbReference type="Ensembl" id="ENSBIXP00000007943.1"/>
    </source>
</evidence>
<dbReference type="OMA" id="MHRCELD"/>
<feature type="compositionally biased region" description="Low complexity" evidence="1">
    <location>
        <begin position="110"/>
        <end position="130"/>
    </location>
</feature>
<proteinExistence type="predicted"/>
<evidence type="ECO:0000313" key="3">
    <source>
        <dbReference type="Proteomes" id="UP000314981"/>
    </source>
</evidence>
<dbReference type="AlphaFoldDB" id="A0A4W2C7Y4"/>
<protein>
    <submittedName>
        <fullName evidence="2">Uncharacterized protein</fullName>
    </submittedName>
</protein>
<reference evidence="2 3" key="1">
    <citation type="submission" date="2018-11" db="EMBL/GenBank/DDBJ databases">
        <title>Haplotype-resolved cattle genomes.</title>
        <authorList>
            <person name="Low W.Y."/>
            <person name="Tearle R."/>
            <person name="Bickhart D.M."/>
            <person name="Rosen B.D."/>
            <person name="Koren S."/>
            <person name="Rhie A."/>
            <person name="Hiendleder S."/>
            <person name="Phillippy A.M."/>
            <person name="Smith T.P.L."/>
            <person name="Williams J.L."/>
        </authorList>
    </citation>
    <scope>NUCLEOTIDE SEQUENCE [LARGE SCALE GENOMIC DNA]</scope>
</reference>
<accession>A0A4W2C7Y4</accession>
<dbReference type="Ensembl" id="ENSBIXT00000000766.1">
    <property type="protein sequence ID" value="ENSBIXP00000007943.1"/>
    <property type="gene ID" value="ENSBIXG00000001499.1"/>
</dbReference>
<dbReference type="Proteomes" id="UP000314981">
    <property type="component" value="Chromosome 19"/>
</dbReference>
<keyword evidence="3" id="KW-1185">Reference proteome</keyword>
<feature type="region of interest" description="Disordered" evidence="1">
    <location>
        <begin position="1"/>
        <end position="135"/>
    </location>
</feature>
<name>A0A4W2C7Y4_BOBOX</name>
<reference evidence="2" key="2">
    <citation type="submission" date="2025-08" db="UniProtKB">
        <authorList>
            <consortium name="Ensembl"/>
        </authorList>
    </citation>
    <scope>IDENTIFICATION</scope>
</reference>
<organism evidence="2 3">
    <name type="scientific">Bos indicus x Bos taurus</name>
    <name type="common">Hybrid cattle</name>
    <dbReference type="NCBI Taxonomy" id="30522"/>
    <lineage>
        <taxon>Eukaryota</taxon>
        <taxon>Metazoa</taxon>
        <taxon>Chordata</taxon>
        <taxon>Craniata</taxon>
        <taxon>Vertebrata</taxon>
        <taxon>Euteleostomi</taxon>
        <taxon>Mammalia</taxon>
        <taxon>Eutheria</taxon>
        <taxon>Laurasiatheria</taxon>
        <taxon>Artiodactyla</taxon>
        <taxon>Ruminantia</taxon>
        <taxon>Pecora</taxon>
        <taxon>Bovidae</taxon>
        <taxon>Bovinae</taxon>
        <taxon>Bos</taxon>
    </lineage>
</organism>
<feature type="compositionally biased region" description="Basic residues" evidence="1">
    <location>
        <begin position="1"/>
        <end position="10"/>
    </location>
</feature>
<evidence type="ECO:0000256" key="1">
    <source>
        <dbReference type="SAM" id="MobiDB-lite"/>
    </source>
</evidence>
<dbReference type="STRING" id="30522.A0A4W2C7Y4"/>
<sequence>MKTRGRRTPRSTRPSCGCPEGGWRTNGHPCRLPPPRCRLPSAQHPSRRLQGSLDGRPSRIQAWPPEAQGPCAGRTRAGRIRDPAPPGGFLPQKTSLHGPACPPELPIPEGGQSCSSKSSGTGSSRPQRSLPLPPRIVGGLRAAQRAFGWGCGRLKDARRPLGPPRFLRPSPPSILKVRIVKAMIFPVVMHRCELDHKEG</sequence>